<feature type="region of interest" description="Disordered" evidence="9">
    <location>
        <begin position="870"/>
        <end position="889"/>
    </location>
</feature>
<proteinExistence type="inferred from homology"/>
<feature type="chain" id="PRO_5010590126" description="beta-N-acetylhexosaminidase" evidence="10">
    <location>
        <begin position="24"/>
        <end position="889"/>
    </location>
</feature>
<dbReference type="GO" id="GO:0030247">
    <property type="term" value="F:polysaccharide binding"/>
    <property type="evidence" value="ECO:0007669"/>
    <property type="project" value="InterPro"/>
</dbReference>
<keyword evidence="4" id="KW-0378">Hydrolase</keyword>
<dbReference type="InterPro" id="IPR029018">
    <property type="entry name" value="Hex-like_dom2"/>
</dbReference>
<evidence type="ECO:0000256" key="1">
    <source>
        <dbReference type="ARBA" id="ARBA00001231"/>
    </source>
</evidence>
<dbReference type="InterPro" id="IPR008965">
    <property type="entry name" value="CBM2/CBM3_carb-bd_dom_sf"/>
</dbReference>
<gene>
    <name evidence="12" type="ORF">A3843_13835</name>
</gene>
<dbReference type="InterPro" id="IPR004866">
    <property type="entry name" value="CHB/HEX_N_dom"/>
</dbReference>
<keyword evidence="13" id="KW-1185">Reference proteome</keyword>
<dbReference type="Pfam" id="PF03174">
    <property type="entry name" value="CHB_HEX_C"/>
    <property type="match status" value="1"/>
</dbReference>
<dbReference type="SMART" id="SM01081">
    <property type="entry name" value="CHB_HEX"/>
    <property type="match status" value="1"/>
</dbReference>
<dbReference type="EMBL" id="LVVZ01000020">
    <property type="protein sequence ID" value="OKL43303.1"/>
    <property type="molecule type" value="Genomic_DNA"/>
</dbReference>
<dbReference type="Gene3D" id="3.20.20.80">
    <property type="entry name" value="Glycosidases"/>
    <property type="match status" value="1"/>
</dbReference>
<evidence type="ECO:0000313" key="13">
    <source>
        <dbReference type="Proteomes" id="UP000185783"/>
    </source>
</evidence>
<evidence type="ECO:0000256" key="2">
    <source>
        <dbReference type="ARBA" id="ARBA00006285"/>
    </source>
</evidence>
<dbReference type="Gene3D" id="3.30.379.10">
    <property type="entry name" value="Chitobiase/beta-hexosaminidase domain 2-like"/>
    <property type="match status" value="1"/>
</dbReference>
<dbReference type="AlphaFoldDB" id="A0A1U7JEY7"/>
<dbReference type="GO" id="GO:0005975">
    <property type="term" value="P:carbohydrate metabolic process"/>
    <property type="evidence" value="ECO:0007669"/>
    <property type="project" value="InterPro"/>
</dbReference>
<dbReference type="RefSeq" id="WP_036489509.1">
    <property type="nucleotide sequence ID" value="NZ_LVVZ01000020.1"/>
</dbReference>
<keyword evidence="5" id="KW-0326">Glycosidase</keyword>
<dbReference type="InterPro" id="IPR025705">
    <property type="entry name" value="Beta_hexosaminidase_sua/sub"/>
</dbReference>
<feature type="signal peptide" evidence="10">
    <location>
        <begin position="1"/>
        <end position="23"/>
    </location>
</feature>
<evidence type="ECO:0000259" key="11">
    <source>
        <dbReference type="SMART" id="SM01081"/>
    </source>
</evidence>
<dbReference type="InterPro" id="IPR015883">
    <property type="entry name" value="Glyco_hydro_20_cat"/>
</dbReference>
<dbReference type="InterPro" id="IPR012291">
    <property type="entry name" value="CBM2_carb-bd_dom_sf"/>
</dbReference>
<reference evidence="12 13" key="1">
    <citation type="submission" date="2016-03" db="EMBL/GenBank/DDBJ databases">
        <title>Genome sequence of Nesiotobacter sp. nov., a moderately halophilic alphaproteobacterium isolated from the Yellow Sea, China.</title>
        <authorList>
            <person name="Zhang G."/>
            <person name="Zhang R."/>
        </authorList>
    </citation>
    <scope>NUCLEOTIDE SEQUENCE [LARGE SCALE GENOMIC DNA]</scope>
    <source>
        <strain evidence="12 13">WB1-6</strain>
    </source>
</reference>
<dbReference type="PANTHER" id="PTHR22600">
    <property type="entry name" value="BETA-HEXOSAMINIDASE"/>
    <property type="match status" value="1"/>
</dbReference>
<dbReference type="SUPFAM" id="SSF51445">
    <property type="entry name" value="(Trans)glycosidases"/>
    <property type="match status" value="1"/>
</dbReference>
<comment type="caution">
    <text evidence="12">The sequence shown here is derived from an EMBL/GenBank/DDBJ whole genome shotgun (WGS) entry which is preliminary data.</text>
</comment>
<dbReference type="CDD" id="cd02847">
    <property type="entry name" value="E_set_Chitobiase_C"/>
    <property type="match status" value="1"/>
</dbReference>
<dbReference type="SUPFAM" id="SSF49384">
    <property type="entry name" value="Carbohydrate-binding domain"/>
    <property type="match status" value="1"/>
</dbReference>
<evidence type="ECO:0000256" key="5">
    <source>
        <dbReference type="ARBA" id="ARBA00023295"/>
    </source>
</evidence>
<feature type="active site" description="Proton donor" evidence="8">
    <location>
        <position position="542"/>
    </location>
</feature>
<evidence type="ECO:0000256" key="10">
    <source>
        <dbReference type="SAM" id="SignalP"/>
    </source>
</evidence>
<comment type="similarity">
    <text evidence="2">Belongs to the glycosyl hydrolase 20 family.</text>
</comment>
<dbReference type="SUPFAM" id="SSF81296">
    <property type="entry name" value="E set domains"/>
    <property type="match status" value="1"/>
</dbReference>
<dbReference type="Gene3D" id="2.60.40.10">
    <property type="entry name" value="Immunoglobulins"/>
    <property type="match status" value="1"/>
</dbReference>
<evidence type="ECO:0000256" key="3">
    <source>
        <dbReference type="ARBA" id="ARBA00012663"/>
    </source>
</evidence>
<evidence type="ECO:0000256" key="8">
    <source>
        <dbReference type="PIRSR" id="PIRSR625705-1"/>
    </source>
</evidence>
<dbReference type="SUPFAM" id="SSF55545">
    <property type="entry name" value="beta-N-acetylhexosaminidase-like domain"/>
    <property type="match status" value="1"/>
</dbReference>
<dbReference type="Pfam" id="PF03173">
    <property type="entry name" value="CHB_HEX"/>
    <property type="match status" value="1"/>
</dbReference>
<dbReference type="InterPro" id="IPR004867">
    <property type="entry name" value="CHB_C_dom"/>
</dbReference>
<dbReference type="GO" id="GO:0004563">
    <property type="term" value="F:beta-N-acetylhexosaminidase activity"/>
    <property type="evidence" value="ECO:0007669"/>
    <property type="project" value="UniProtKB-EC"/>
</dbReference>
<dbReference type="Gene3D" id="2.60.40.290">
    <property type="match status" value="1"/>
</dbReference>
<dbReference type="GO" id="GO:0030203">
    <property type="term" value="P:glycosaminoglycan metabolic process"/>
    <property type="evidence" value="ECO:0007669"/>
    <property type="project" value="TreeGrafter"/>
</dbReference>
<dbReference type="Pfam" id="PF00728">
    <property type="entry name" value="Glyco_hydro_20"/>
    <property type="match status" value="1"/>
</dbReference>
<evidence type="ECO:0000256" key="7">
    <source>
        <dbReference type="ARBA" id="ARBA00033000"/>
    </source>
</evidence>
<dbReference type="STRING" id="197461.A3843_13835"/>
<organism evidence="12 13">
    <name type="scientific">Pseudovibrio exalbescens</name>
    <dbReference type="NCBI Taxonomy" id="197461"/>
    <lineage>
        <taxon>Bacteria</taxon>
        <taxon>Pseudomonadati</taxon>
        <taxon>Pseudomonadota</taxon>
        <taxon>Alphaproteobacteria</taxon>
        <taxon>Hyphomicrobiales</taxon>
        <taxon>Stappiaceae</taxon>
        <taxon>Pseudovibrio</taxon>
    </lineage>
</organism>
<accession>A0A1U7JEY7</accession>
<feature type="domain" description="Chitobiase/beta-hexosaminidases N-terminal" evidence="11">
    <location>
        <begin position="35"/>
        <end position="196"/>
    </location>
</feature>
<dbReference type="EC" id="3.2.1.52" evidence="3"/>
<evidence type="ECO:0000256" key="9">
    <source>
        <dbReference type="SAM" id="MobiDB-lite"/>
    </source>
</evidence>
<dbReference type="InterPro" id="IPR015882">
    <property type="entry name" value="HEX_bac_N"/>
</dbReference>
<name>A0A1U7JEY7_9HYPH</name>
<dbReference type="PRINTS" id="PR00738">
    <property type="entry name" value="GLHYDRLASE20"/>
</dbReference>
<sequence length="889" mass="97363">MRILSGSIASVVPLLLGLSSAHAEQTPQQLVDALSAISVKFQVLDNQAAEGGVDCSSLGADWGACNTVNLTLTNGDTEISSGGWALYFHSIRQILKLDSDQFKITHLTGDLHRLEPTEKFGGLPAGASISLPYTGEYWQLFDTDFMPRWYAVAEGAEPKVLAATDTEDLSAFLAPIDGDNWKRNNNDNNALMKAETRFEKNKRVSALDASTLRGQIIPSPLKLDVSAEDLDISNGLALSISDLSDATRSVVREQMAAAGLNFSGEGAPIMGRVDVDGFEGDLAKSGAYHLNITSEGVDVVGYDEAGLFYGLQSMLSVLPADGSLTLPHLSVEDAPRLAYRGAFLDVARNFHSKQAVLRLLDQMAAYKLNKFHFHLSDDEGWRIEVPGLPELTEVGSKRCHDLSETTCLLPQLGSGPFSDNFGSGHFARPDYIEILKYAKARHIEVIPEIDMPAHARAAVVSMEARYQRFMSEGNEEAANEFRLLDPTDTSNTTSVQFYGPRSYLNPCLDSSKRFVTKVVGEIAAMHAEAGTPLTTWHFGGDEAKNIYLGGGYQDLNDDLVPWKGTVDKSVQDKPWEKSQACQAMVDAGTVGDVDELSSYFATEVSKILKDKGIPIMQAWQDGLKHAASAADFATDTVRVNFWDTQYWGGFDSAQDWAAKGFEVILSNPDYLYLDMPYEVNPAERGYYWATRYSDEAKVFSFAPNNLPQNAETSVDRDGNFFTAKSDKPWPGATGISAQLWSETVRTDAQMDAMIFPRLLSVAERAWHRAAWEQDYEPGREYIGGETTHVDHDALRADWNHFANLVGKRELARLDRGGVSYRLPVPGATLADGKLKANTALPGLAIEYSTDGGSSWQTYDAATPPAVATPVHLRTKSPDGTRTSRVEILQ</sequence>
<dbReference type="CDD" id="cd06569">
    <property type="entry name" value="GH20_Sm-chitobiase-like"/>
    <property type="match status" value="1"/>
</dbReference>
<dbReference type="Pfam" id="PF02838">
    <property type="entry name" value="Glyco_hydro_20b"/>
    <property type="match status" value="1"/>
</dbReference>
<dbReference type="PANTHER" id="PTHR22600:SF57">
    <property type="entry name" value="BETA-N-ACETYLHEXOSAMINIDASE"/>
    <property type="match status" value="1"/>
</dbReference>
<dbReference type="InterPro" id="IPR014756">
    <property type="entry name" value="Ig_E-set"/>
</dbReference>
<comment type="catalytic activity">
    <reaction evidence="1">
        <text>Hydrolysis of terminal non-reducing N-acetyl-D-hexosamine residues in N-acetyl-beta-D-hexosaminides.</text>
        <dbReference type="EC" id="3.2.1.52"/>
    </reaction>
</comment>
<evidence type="ECO:0000256" key="6">
    <source>
        <dbReference type="ARBA" id="ARBA00030512"/>
    </source>
</evidence>
<evidence type="ECO:0000256" key="4">
    <source>
        <dbReference type="ARBA" id="ARBA00022801"/>
    </source>
</evidence>
<dbReference type="InterPro" id="IPR013783">
    <property type="entry name" value="Ig-like_fold"/>
</dbReference>
<protein>
    <recommendedName>
        <fullName evidence="3">beta-N-acetylhexosaminidase</fullName>
        <ecNumber evidence="3">3.2.1.52</ecNumber>
    </recommendedName>
    <alternativeName>
        <fullName evidence="6">Beta-N-acetylhexosaminidase</fullName>
    </alternativeName>
    <alternativeName>
        <fullName evidence="7">N-acetyl-beta-glucosaminidase</fullName>
    </alternativeName>
</protein>
<keyword evidence="10" id="KW-0732">Signal</keyword>
<dbReference type="Proteomes" id="UP000185783">
    <property type="component" value="Unassembled WGS sequence"/>
</dbReference>
<dbReference type="InterPro" id="IPR017853">
    <property type="entry name" value="GH"/>
</dbReference>
<feature type="compositionally biased region" description="Basic and acidic residues" evidence="9">
    <location>
        <begin position="875"/>
        <end position="889"/>
    </location>
</feature>
<dbReference type="GO" id="GO:0016020">
    <property type="term" value="C:membrane"/>
    <property type="evidence" value="ECO:0007669"/>
    <property type="project" value="TreeGrafter"/>
</dbReference>
<evidence type="ECO:0000313" key="12">
    <source>
        <dbReference type="EMBL" id="OKL43303.1"/>
    </source>
</evidence>